<protein>
    <submittedName>
        <fullName evidence="2">Sodium/hydrogen exchanger 2</fullName>
    </submittedName>
</protein>
<comment type="caution">
    <text evidence="2">The sequence shown here is derived from an EMBL/GenBank/DDBJ whole genome shotgun (WGS) entry which is preliminary data.</text>
</comment>
<dbReference type="OrthoDB" id="4555925at2759"/>
<evidence type="ECO:0000313" key="3">
    <source>
        <dbReference type="Proteomes" id="UP000078237"/>
    </source>
</evidence>
<dbReference type="VEuPathDB" id="FungiDB:MMYC01_200789"/>
<dbReference type="EMBL" id="LCTW02000011">
    <property type="protein sequence ID" value="KXX82581.1"/>
    <property type="molecule type" value="Genomic_DNA"/>
</dbReference>
<reference evidence="2 3" key="1">
    <citation type="journal article" date="2016" name="Genome Announc.">
        <title>Genome Sequence of Madurella mycetomatis mm55, Isolated from a Human Mycetoma Case in Sudan.</title>
        <authorList>
            <person name="Smit S."/>
            <person name="Derks M.F."/>
            <person name="Bervoets S."/>
            <person name="Fahal A."/>
            <person name="van Leeuwen W."/>
            <person name="van Belkum A."/>
            <person name="van de Sande W.W."/>
        </authorList>
    </citation>
    <scope>NUCLEOTIDE SEQUENCE [LARGE SCALE GENOMIC DNA]</scope>
    <source>
        <strain evidence="3">mm55</strain>
    </source>
</reference>
<organism evidence="2 3">
    <name type="scientific">Madurella mycetomatis</name>
    <dbReference type="NCBI Taxonomy" id="100816"/>
    <lineage>
        <taxon>Eukaryota</taxon>
        <taxon>Fungi</taxon>
        <taxon>Dikarya</taxon>
        <taxon>Ascomycota</taxon>
        <taxon>Pezizomycotina</taxon>
        <taxon>Sordariomycetes</taxon>
        <taxon>Sordariomycetidae</taxon>
        <taxon>Sordariales</taxon>
        <taxon>Sordariales incertae sedis</taxon>
        <taxon>Madurella</taxon>
    </lineage>
</organism>
<dbReference type="AlphaFoldDB" id="A0A175WGC3"/>
<feature type="region of interest" description="Disordered" evidence="1">
    <location>
        <begin position="169"/>
        <end position="192"/>
    </location>
</feature>
<sequence length="259" mass="29585">MPDDEPEVCIPQYEGLRLRHTGEPLEPMVVETAFPVLMHVCRESRAFVLHHSQVCFHFSEEAGCYVPARPFRPELDTVFLDQNAQGVLWNSLSAGVSDGWLSQLRHIAMPSTTTLGRGDAAAINRHFRGLWSISLVFPYSWKGVWVNTAFWELQQRRYKLRRIEYDGRSAAPPPGGTSFPCRLNSPEPDKPRVKAPLIEKRDIMNMQWIDQDTMKDFMECFRATLNRHGGETIRSHEDYDAGRLRDTEMSSSASLGCFP</sequence>
<dbReference type="Proteomes" id="UP000078237">
    <property type="component" value="Unassembled WGS sequence"/>
</dbReference>
<evidence type="ECO:0000256" key="1">
    <source>
        <dbReference type="SAM" id="MobiDB-lite"/>
    </source>
</evidence>
<evidence type="ECO:0000313" key="2">
    <source>
        <dbReference type="EMBL" id="KXX82581.1"/>
    </source>
</evidence>
<gene>
    <name evidence="2" type="ORF">MMYC01_200789</name>
</gene>
<name>A0A175WGC3_9PEZI</name>
<keyword evidence="3" id="KW-1185">Reference proteome</keyword>
<accession>A0A175WGC3</accession>
<proteinExistence type="predicted"/>